<dbReference type="Pfam" id="PF16868">
    <property type="entry name" value="NMT1_3"/>
    <property type="match status" value="1"/>
</dbReference>
<dbReference type="SUPFAM" id="SSF53850">
    <property type="entry name" value="Periplasmic binding protein-like II"/>
    <property type="match status" value="1"/>
</dbReference>
<dbReference type="PANTHER" id="PTHR42941">
    <property type="entry name" value="SLL1037 PROTEIN"/>
    <property type="match status" value="1"/>
</dbReference>
<dbReference type="RefSeq" id="WP_125044634.1">
    <property type="nucleotide sequence ID" value="NZ_BHZC01000001.1"/>
</dbReference>
<dbReference type="AlphaFoldDB" id="A0A7U9KTN2"/>
<proteinExistence type="predicted"/>
<comment type="caution">
    <text evidence="1">The sequence shown here is derived from an EMBL/GenBank/DDBJ whole genome shotgun (WGS) entry which is preliminary data.</text>
</comment>
<dbReference type="Proteomes" id="UP000287830">
    <property type="component" value="Unassembled WGS sequence"/>
</dbReference>
<name>A0A7U9KTN2_9ACTN</name>
<sequence>MVSVLPRSGRRRALLAGAAVLAVLGLLLWWLPSMAGPPEPGGRLTLSTGVRSGVYARYGELLKQDLRRDLPRVDVRLMNSAGSLDNLEHLATGKAQFAIATADAVAERQRLHPRQAAGLRACARLYDDYLQLIVPADSPVDSARNLGRLRVGVGADGSGVQLTTRRLVAAAGLDFDHDIEAVRVGIDRMPKLLEEGKLDAFFWSGGLPTSAVQQVARRMPIRLVQLGDLIPALHRQGGRSRYYRAAVMPADAYPLVQKGQAVRTIAVANLLVTTDREDPVRTEAITRTVIRSRDRIGTEVHAAQKVDLRTAVFTDPLPLHEGARRYYVSEKP</sequence>
<gene>
    <name evidence="1" type="ORF">OEIGOIKO_02113</name>
</gene>
<evidence type="ECO:0008006" key="3">
    <source>
        <dbReference type="Google" id="ProtNLM"/>
    </source>
</evidence>
<dbReference type="OrthoDB" id="5582316at2"/>
<dbReference type="PANTHER" id="PTHR42941:SF1">
    <property type="entry name" value="SLL1037 PROTEIN"/>
    <property type="match status" value="1"/>
</dbReference>
<dbReference type="InterPro" id="IPR006311">
    <property type="entry name" value="TAT_signal"/>
</dbReference>
<dbReference type="InterPro" id="IPR011852">
    <property type="entry name" value="TRAP_TAXI"/>
</dbReference>
<dbReference type="Gene3D" id="3.40.190.10">
    <property type="entry name" value="Periplasmic binding protein-like II"/>
    <property type="match status" value="2"/>
</dbReference>
<dbReference type="PROSITE" id="PS51318">
    <property type="entry name" value="TAT"/>
    <property type="match status" value="1"/>
</dbReference>
<protein>
    <recommendedName>
        <fullName evidence="3">Secreted protein</fullName>
    </recommendedName>
</protein>
<dbReference type="GeneID" id="95621101"/>
<evidence type="ECO:0000313" key="2">
    <source>
        <dbReference type="Proteomes" id="UP000287830"/>
    </source>
</evidence>
<dbReference type="NCBIfam" id="TIGR02122">
    <property type="entry name" value="TRAP_TAXI"/>
    <property type="match status" value="1"/>
</dbReference>
<reference evidence="1 2" key="1">
    <citation type="submission" date="2018-11" db="EMBL/GenBank/DDBJ databases">
        <title>Whole genome sequence of Streptomyces chrestomyceticus NBRC 13444(T).</title>
        <authorList>
            <person name="Komaki H."/>
            <person name="Tamura T."/>
        </authorList>
    </citation>
    <scope>NUCLEOTIDE SEQUENCE [LARGE SCALE GENOMIC DNA]</scope>
    <source>
        <strain evidence="1 2">NBRC 13444</strain>
    </source>
</reference>
<organism evidence="1 2">
    <name type="scientific">Streptomyces chrestomyceticus JCM 4735</name>
    <dbReference type="NCBI Taxonomy" id="1306181"/>
    <lineage>
        <taxon>Bacteria</taxon>
        <taxon>Bacillati</taxon>
        <taxon>Actinomycetota</taxon>
        <taxon>Actinomycetes</taxon>
        <taxon>Kitasatosporales</taxon>
        <taxon>Streptomycetaceae</taxon>
        <taxon>Streptomyces</taxon>
    </lineage>
</organism>
<dbReference type="EMBL" id="BHZC01000001">
    <property type="protein sequence ID" value="GCD34383.1"/>
    <property type="molecule type" value="Genomic_DNA"/>
</dbReference>
<evidence type="ECO:0000313" key="1">
    <source>
        <dbReference type="EMBL" id="GCD34383.1"/>
    </source>
</evidence>
<accession>A0A7U9KTN2</accession>